<gene>
    <name evidence="4" type="ORF">CWS72_25715</name>
</gene>
<keyword evidence="5" id="KW-1185">Reference proteome</keyword>
<proteinExistence type="predicted"/>
<evidence type="ECO:0000256" key="2">
    <source>
        <dbReference type="SAM" id="Phobius"/>
    </source>
</evidence>
<dbReference type="Pfam" id="PF12729">
    <property type="entry name" value="4HB_MCP_1"/>
    <property type="match status" value="1"/>
</dbReference>
<dbReference type="GO" id="GO:0016020">
    <property type="term" value="C:membrane"/>
    <property type="evidence" value="ECO:0007669"/>
    <property type="project" value="InterPro"/>
</dbReference>
<keyword evidence="2" id="KW-1133">Transmembrane helix</keyword>
<organism evidence="4 5">
    <name type="scientific">Telmatospirillum siberiense</name>
    <dbReference type="NCBI Taxonomy" id="382514"/>
    <lineage>
        <taxon>Bacteria</taxon>
        <taxon>Pseudomonadati</taxon>
        <taxon>Pseudomonadota</taxon>
        <taxon>Alphaproteobacteria</taxon>
        <taxon>Rhodospirillales</taxon>
        <taxon>Rhodospirillaceae</taxon>
        <taxon>Telmatospirillum</taxon>
    </lineage>
</organism>
<evidence type="ECO:0000313" key="4">
    <source>
        <dbReference type="EMBL" id="PKU21664.1"/>
    </source>
</evidence>
<feature type="transmembrane region" description="Helical" evidence="2">
    <location>
        <begin position="194"/>
        <end position="213"/>
    </location>
</feature>
<keyword evidence="2" id="KW-0472">Membrane</keyword>
<feature type="domain" description="HAMP" evidence="3">
    <location>
        <begin position="216"/>
        <end position="269"/>
    </location>
</feature>
<evidence type="ECO:0000256" key="1">
    <source>
        <dbReference type="SAM" id="Coils"/>
    </source>
</evidence>
<dbReference type="Gene3D" id="6.10.340.10">
    <property type="match status" value="1"/>
</dbReference>
<comment type="caution">
    <text evidence="4">The sequence shown here is derived from an EMBL/GenBank/DDBJ whole genome shotgun (WGS) entry which is preliminary data.</text>
</comment>
<dbReference type="SMART" id="SM00304">
    <property type="entry name" value="HAMP"/>
    <property type="match status" value="2"/>
</dbReference>
<dbReference type="AlphaFoldDB" id="A0A2N3PMP2"/>
<protein>
    <recommendedName>
        <fullName evidence="3">HAMP domain-containing protein</fullName>
    </recommendedName>
</protein>
<keyword evidence="1" id="KW-0175">Coiled coil</keyword>
<reference evidence="5" key="1">
    <citation type="submission" date="2017-12" db="EMBL/GenBank/DDBJ databases">
        <title>Draft genome sequence of Telmatospirillum siberiense 26-4b1T, an acidotolerant peatland alphaproteobacterium potentially involved in sulfur cycling.</title>
        <authorList>
            <person name="Hausmann B."/>
            <person name="Pjevac P."/>
            <person name="Schreck K."/>
            <person name="Herbold C.W."/>
            <person name="Daims H."/>
            <person name="Wagner M."/>
            <person name="Pester M."/>
            <person name="Loy A."/>
        </authorList>
    </citation>
    <scope>NUCLEOTIDE SEQUENCE [LARGE SCALE GENOMIC DNA]</scope>
    <source>
        <strain evidence="5">26-4b1</strain>
    </source>
</reference>
<evidence type="ECO:0000313" key="5">
    <source>
        <dbReference type="Proteomes" id="UP000233293"/>
    </source>
</evidence>
<dbReference type="EMBL" id="PIUM01000048">
    <property type="protein sequence ID" value="PKU21664.1"/>
    <property type="molecule type" value="Genomic_DNA"/>
</dbReference>
<keyword evidence="2" id="KW-0812">Transmembrane</keyword>
<accession>A0A2N3PMP2</accession>
<dbReference type="GO" id="GO:0007165">
    <property type="term" value="P:signal transduction"/>
    <property type="evidence" value="ECO:0007669"/>
    <property type="project" value="InterPro"/>
</dbReference>
<sequence>MGDVMSFFEDRKIATKIMMLLGLLGLFILATVVFTASRMQRIDDLYSALLTKDAKGVVLVGRLNTRLLDTGRLMYMMIAESDQEKMRTIDREITATTEKFREFAGGAKILLPRRAAEIDEMAKTFDALVKAMQDVRERALANDNDAANLMMSERFIPVLTTLRTSVNSLVEGTLGNLEQVSSEATAQTTSTIRATYLFVCTGLALVLLLANFASRRYLSKPIVAMGEVMGRLADRDYTVEIHGASRRDEVGVMAKAVQVFKEGMMRADEAAAQQERDRQEREQRARKIEAMTREFDGAVSAI</sequence>
<dbReference type="InterPro" id="IPR024478">
    <property type="entry name" value="HlyB_4HB_MCP"/>
</dbReference>
<dbReference type="PANTHER" id="PTHR32089">
    <property type="entry name" value="METHYL-ACCEPTING CHEMOTAXIS PROTEIN MCPB"/>
    <property type="match status" value="1"/>
</dbReference>
<feature type="non-terminal residue" evidence="4">
    <location>
        <position position="302"/>
    </location>
</feature>
<dbReference type="PANTHER" id="PTHR32089:SF112">
    <property type="entry name" value="LYSOZYME-LIKE PROTEIN-RELATED"/>
    <property type="match status" value="1"/>
</dbReference>
<feature type="coiled-coil region" evidence="1">
    <location>
        <begin position="264"/>
        <end position="291"/>
    </location>
</feature>
<dbReference type="Proteomes" id="UP000233293">
    <property type="component" value="Unassembled WGS sequence"/>
</dbReference>
<dbReference type="SUPFAM" id="SSF158472">
    <property type="entry name" value="HAMP domain-like"/>
    <property type="match status" value="1"/>
</dbReference>
<dbReference type="PROSITE" id="PS50885">
    <property type="entry name" value="HAMP"/>
    <property type="match status" value="1"/>
</dbReference>
<dbReference type="CDD" id="cd06225">
    <property type="entry name" value="HAMP"/>
    <property type="match status" value="1"/>
</dbReference>
<dbReference type="Pfam" id="PF00672">
    <property type="entry name" value="HAMP"/>
    <property type="match status" value="1"/>
</dbReference>
<name>A0A2N3PMP2_9PROT</name>
<dbReference type="InterPro" id="IPR003660">
    <property type="entry name" value="HAMP_dom"/>
</dbReference>
<evidence type="ECO:0000259" key="3">
    <source>
        <dbReference type="PROSITE" id="PS50885"/>
    </source>
</evidence>